<dbReference type="InParanoid" id="A0A286U817"/>
<comment type="catalytic activity">
    <reaction evidence="6 8">
        <text>hydrogencarbonate + H(+) = CO2 + H2O</text>
        <dbReference type="Rhea" id="RHEA:10748"/>
        <dbReference type="ChEBI" id="CHEBI:15377"/>
        <dbReference type="ChEBI" id="CHEBI:15378"/>
        <dbReference type="ChEBI" id="CHEBI:16526"/>
        <dbReference type="ChEBI" id="CHEBI:17544"/>
        <dbReference type="EC" id="4.2.1.1"/>
    </reaction>
</comment>
<dbReference type="PANTHER" id="PTHR11002">
    <property type="entry name" value="CARBONIC ANHYDRASE"/>
    <property type="match status" value="1"/>
</dbReference>
<dbReference type="EMBL" id="NBII01000009">
    <property type="protein sequence ID" value="PAV15708.1"/>
    <property type="molecule type" value="Genomic_DNA"/>
</dbReference>
<dbReference type="PANTHER" id="PTHR11002:SF76">
    <property type="entry name" value="CARBONIC ANHYDRASE"/>
    <property type="match status" value="1"/>
</dbReference>
<protein>
    <recommendedName>
        <fullName evidence="2 8">Carbonic anhydrase</fullName>
        <ecNumber evidence="2 8">4.2.1.1</ecNumber>
    </recommendedName>
    <alternativeName>
        <fullName evidence="8">Carbonate dehydratase</fullName>
    </alternativeName>
</protein>
<dbReference type="GO" id="GO:0004089">
    <property type="term" value="F:carbonate dehydratase activity"/>
    <property type="evidence" value="ECO:0007669"/>
    <property type="project" value="UniProtKB-UniRule"/>
</dbReference>
<evidence type="ECO:0000256" key="4">
    <source>
        <dbReference type="ARBA" id="ARBA00022833"/>
    </source>
</evidence>
<feature type="binding site" evidence="7">
    <location>
        <position position="99"/>
    </location>
    <ligand>
        <name>Zn(2+)</name>
        <dbReference type="ChEBI" id="CHEBI:29105"/>
    </ligand>
</feature>
<comment type="cofactor">
    <cofactor evidence="7">
        <name>Zn(2+)</name>
        <dbReference type="ChEBI" id="CHEBI:29105"/>
    </cofactor>
    <text evidence="7">Binds 1 zinc ion per subunit.</text>
</comment>
<evidence type="ECO:0000256" key="3">
    <source>
        <dbReference type="ARBA" id="ARBA00022723"/>
    </source>
</evidence>
<keyword evidence="10" id="KW-1185">Reference proteome</keyword>
<evidence type="ECO:0000313" key="10">
    <source>
        <dbReference type="Proteomes" id="UP000217199"/>
    </source>
</evidence>
<name>A0A286U817_9AGAM</name>
<organism evidence="9 10">
    <name type="scientific">Pyrrhoderma noxium</name>
    <dbReference type="NCBI Taxonomy" id="2282107"/>
    <lineage>
        <taxon>Eukaryota</taxon>
        <taxon>Fungi</taxon>
        <taxon>Dikarya</taxon>
        <taxon>Basidiomycota</taxon>
        <taxon>Agaricomycotina</taxon>
        <taxon>Agaricomycetes</taxon>
        <taxon>Hymenochaetales</taxon>
        <taxon>Hymenochaetaceae</taxon>
        <taxon>Pyrrhoderma</taxon>
    </lineage>
</organism>
<comment type="similarity">
    <text evidence="1 8">Belongs to the beta-class carbonic anhydrase family.</text>
</comment>
<comment type="caution">
    <text evidence="9">The sequence shown here is derived from an EMBL/GenBank/DDBJ whole genome shotgun (WGS) entry which is preliminary data.</text>
</comment>
<dbReference type="GO" id="GO:0034599">
    <property type="term" value="P:cellular response to oxidative stress"/>
    <property type="evidence" value="ECO:0007669"/>
    <property type="project" value="TreeGrafter"/>
</dbReference>
<dbReference type="InterPro" id="IPR001765">
    <property type="entry name" value="Carbonic_anhydrase"/>
</dbReference>
<reference evidence="9 10" key="1">
    <citation type="journal article" date="2017" name="Mol. Ecol.">
        <title>Comparative and population genomic landscape of Phellinus noxius: A hypervariable fungus causing root rot in trees.</title>
        <authorList>
            <person name="Chung C.L."/>
            <person name="Lee T.J."/>
            <person name="Akiba M."/>
            <person name="Lee H.H."/>
            <person name="Kuo T.H."/>
            <person name="Liu D."/>
            <person name="Ke H.M."/>
            <person name="Yokoi T."/>
            <person name="Roa M.B."/>
            <person name="Lu M.J."/>
            <person name="Chang Y.Y."/>
            <person name="Ann P.J."/>
            <person name="Tsai J.N."/>
            <person name="Chen C.Y."/>
            <person name="Tzean S.S."/>
            <person name="Ota Y."/>
            <person name="Hattori T."/>
            <person name="Sahashi N."/>
            <person name="Liou R.F."/>
            <person name="Kikuchi T."/>
            <person name="Tsai I.J."/>
        </authorList>
    </citation>
    <scope>NUCLEOTIDE SEQUENCE [LARGE SCALE GENOMIC DNA]</scope>
    <source>
        <strain evidence="9 10">FFPRI411160</strain>
    </source>
</reference>
<dbReference type="AlphaFoldDB" id="A0A286U817"/>
<dbReference type="OrthoDB" id="10248475at2759"/>
<evidence type="ECO:0000313" key="9">
    <source>
        <dbReference type="EMBL" id="PAV15708.1"/>
    </source>
</evidence>
<dbReference type="InterPro" id="IPR036874">
    <property type="entry name" value="Carbonic_anhydrase_sf"/>
</dbReference>
<feature type="binding site" evidence="7">
    <location>
        <position position="101"/>
    </location>
    <ligand>
        <name>Zn(2+)</name>
        <dbReference type="ChEBI" id="CHEBI:29105"/>
    </ligand>
</feature>
<dbReference type="GO" id="GO:0071244">
    <property type="term" value="P:cellular response to carbon dioxide"/>
    <property type="evidence" value="ECO:0007669"/>
    <property type="project" value="TreeGrafter"/>
</dbReference>
<evidence type="ECO:0000256" key="8">
    <source>
        <dbReference type="RuleBase" id="RU003956"/>
    </source>
</evidence>
<evidence type="ECO:0000256" key="6">
    <source>
        <dbReference type="ARBA" id="ARBA00048348"/>
    </source>
</evidence>
<dbReference type="SUPFAM" id="SSF53056">
    <property type="entry name" value="beta-carbonic anhydrase, cab"/>
    <property type="match status" value="1"/>
</dbReference>
<keyword evidence="5 8" id="KW-0456">Lyase</keyword>
<evidence type="ECO:0000256" key="5">
    <source>
        <dbReference type="ARBA" id="ARBA00023239"/>
    </source>
</evidence>
<evidence type="ECO:0000256" key="2">
    <source>
        <dbReference type="ARBA" id="ARBA00012925"/>
    </source>
</evidence>
<dbReference type="FunCoup" id="A0A286U817">
    <property type="interactions" value="234"/>
</dbReference>
<keyword evidence="3 7" id="KW-0479">Metal-binding</keyword>
<dbReference type="GO" id="GO:0008270">
    <property type="term" value="F:zinc ion binding"/>
    <property type="evidence" value="ECO:0007669"/>
    <property type="project" value="UniProtKB-UniRule"/>
</dbReference>
<sequence>MVLRALFELFRRYHDNPAGTAVALSNYKTRANSSSLNLKPHHLSGWASGNELSDQPQRHKLARLLSSNAQWAADVHKYEPSFFRESAKGQAPKVLWIGCADSRVPESVIMACKPGEIFVHRNIANQFHLDDDSGQSVLAYAVEHLGVEHVVVVGHTQCGGIAGAYDAACAHGHHGAPSKACNSPLERWLAPLISLAAQPEFMPCITNGDSDAQPNGNGVHVDTAQNRSALLTELSKANVRAQVENIVASEVIRGAWASVNSGILERKRVYVHGWVYDLENGRLNDLGVSQGPEGFVGHKFVGGLELSP</sequence>
<dbReference type="Gene3D" id="3.40.1050.10">
    <property type="entry name" value="Carbonic anhydrase"/>
    <property type="match status" value="1"/>
</dbReference>
<feature type="binding site" evidence="7">
    <location>
        <position position="158"/>
    </location>
    <ligand>
        <name>Zn(2+)</name>
        <dbReference type="ChEBI" id="CHEBI:29105"/>
    </ligand>
</feature>
<proteinExistence type="inferred from homology"/>
<dbReference type="STRING" id="2282107.A0A286U817"/>
<dbReference type="SMART" id="SM00947">
    <property type="entry name" value="Pro_CA"/>
    <property type="match status" value="1"/>
</dbReference>
<dbReference type="Proteomes" id="UP000217199">
    <property type="component" value="Unassembled WGS sequence"/>
</dbReference>
<comment type="function">
    <text evidence="8">Reversible hydration of carbon dioxide.</text>
</comment>
<evidence type="ECO:0000256" key="7">
    <source>
        <dbReference type="PIRSR" id="PIRSR601765-1"/>
    </source>
</evidence>
<gene>
    <name evidence="9" type="ORF">PNOK_0856600</name>
</gene>
<keyword evidence="4 7" id="KW-0862">Zinc</keyword>
<dbReference type="EC" id="4.2.1.1" evidence="2 8"/>
<accession>A0A286U817</accession>
<feature type="binding site" evidence="7">
    <location>
        <position position="155"/>
    </location>
    <ligand>
        <name>Zn(2+)</name>
        <dbReference type="ChEBI" id="CHEBI:29105"/>
    </ligand>
</feature>
<evidence type="ECO:0000256" key="1">
    <source>
        <dbReference type="ARBA" id="ARBA00006217"/>
    </source>
</evidence>
<dbReference type="Pfam" id="PF00484">
    <property type="entry name" value="Pro_CA"/>
    <property type="match status" value="1"/>
</dbReference>